<dbReference type="PATRIC" id="fig|163011.3.peg.4760"/>
<dbReference type="Proteomes" id="UP000182814">
    <property type="component" value="Chromosome I"/>
</dbReference>
<reference evidence="1 4" key="3">
    <citation type="submission" date="2019-09" db="EMBL/GenBank/DDBJ databases">
        <title>Draft genome sequences of 48 bacterial type strains from the CCUG.</title>
        <authorList>
            <person name="Tunovic T."/>
            <person name="Pineiro-Iglesias B."/>
            <person name="Unosson C."/>
            <person name="Inganas E."/>
            <person name="Ohlen M."/>
            <person name="Cardew S."/>
            <person name="Jensie-Markopoulos S."/>
            <person name="Salva-Serra F."/>
            <person name="Jaen-Luchoro D."/>
            <person name="Karlsson R."/>
            <person name="Svensson-Stadler L."/>
            <person name="Chun J."/>
            <person name="Moore E."/>
        </authorList>
    </citation>
    <scope>NUCLEOTIDE SEQUENCE [LARGE SCALE GENOMIC DNA]</scope>
    <source>
        <strain evidence="1 4">CCUG 51522</strain>
    </source>
</reference>
<evidence type="ECO:0000313" key="2">
    <source>
        <dbReference type="EMBL" id="SDS29754.1"/>
    </source>
</evidence>
<gene>
    <name evidence="1" type="ORF">F7R14_15610</name>
    <name evidence="2" type="ORF">SAMN04490191_1144</name>
</gene>
<organism evidence="2 3">
    <name type="scientific">Pseudomonas lini</name>
    <dbReference type="NCBI Taxonomy" id="163011"/>
    <lineage>
        <taxon>Bacteria</taxon>
        <taxon>Pseudomonadati</taxon>
        <taxon>Pseudomonadota</taxon>
        <taxon>Gammaproteobacteria</taxon>
        <taxon>Pseudomonadales</taxon>
        <taxon>Pseudomonadaceae</taxon>
        <taxon>Pseudomonas</taxon>
    </lineage>
</organism>
<dbReference type="EMBL" id="VZPO01000005">
    <property type="protein sequence ID" value="KAB0504477.1"/>
    <property type="molecule type" value="Genomic_DNA"/>
</dbReference>
<reference evidence="2" key="2">
    <citation type="submission" date="2016-10" db="EMBL/GenBank/DDBJ databases">
        <authorList>
            <person name="de Groot N.N."/>
        </authorList>
    </citation>
    <scope>NUCLEOTIDE SEQUENCE [LARGE SCALE GENOMIC DNA]</scope>
    <source>
        <strain evidence="2">BS3782</strain>
    </source>
</reference>
<name>A0A0J6H140_9PSED</name>
<dbReference type="EMBL" id="LT629746">
    <property type="protein sequence ID" value="SDS29754.1"/>
    <property type="molecule type" value="Genomic_DNA"/>
</dbReference>
<sequence length="156" mass="17431">MIDFTADIKSKHSVANILLGDNISSYIDELYKNHSIKIKNYTLPDSETRVAYIVNDTITIATLSDGTIFSIGCNVHYQGLYRGVLSTGMSFGQIKKLTKRQRIFNGSIILDDDFGFSYVLPAPYDEIADSIEDIPLDLILSEIYISDFSSWLSSPS</sequence>
<proteinExistence type="predicted"/>
<evidence type="ECO:0000313" key="1">
    <source>
        <dbReference type="EMBL" id="KAB0504477.1"/>
    </source>
</evidence>
<evidence type="ECO:0000313" key="4">
    <source>
        <dbReference type="Proteomes" id="UP000434925"/>
    </source>
</evidence>
<keyword evidence="3" id="KW-1185">Reference proteome</keyword>
<reference evidence="3" key="1">
    <citation type="submission" date="2016-10" db="EMBL/GenBank/DDBJ databases">
        <authorList>
            <person name="Varghese N."/>
            <person name="Submissions S."/>
        </authorList>
    </citation>
    <scope>NUCLEOTIDE SEQUENCE [LARGE SCALE GENOMIC DNA]</scope>
    <source>
        <strain evidence="3">BS3782</strain>
    </source>
</reference>
<dbReference type="Proteomes" id="UP000434925">
    <property type="component" value="Unassembled WGS sequence"/>
</dbReference>
<dbReference type="RefSeq" id="WP_048396226.1">
    <property type="nucleotide sequence ID" value="NZ_JYLB01000006.1"/>
</dbReference>
<evidence type="ECO:0000313" key="3">
    <source>
        <dbReference type="Proteomes" id="UP000182814"/>
    </source>
</evidence>
<accession>A0A0J6H140</accession>
<protein>
    <submittedName>
        <fullName evidence="2">Uncharacterized protein</fullName>
    </submittedName>
</protein>
<dbReference type="AlphaFoldDB" id="A0A0J6H140"/>